<dbReference type="NCBIfam" id="TIGR03725">
    <property type="entry name" value="T6A_YeaZ"/>
    <property type="match status" value="1"/>
</dbReference>
<dbReference type="SUPFAM" id="SSF53067">
    <property type="entry name" value="Actin-like ATPase domain"/>
    <property type="match status" value="1"/>
</dbReference>
<dbReference type="STRING" id="1852522.SAMN06295960_2201"/>
<keyword evidence="3" id="KW-1185">Reference proteome</keyword>
<dbReference type="AlphaFoldDB" id="A0A1X7K8K4"/>
<protein>
    <submittedName>
        <fullName evidence="2">tRNA threonylcarbamoyladenosine biosynthesis protein TsaB</fullName>
    </submittedName>
</protein>
<dbReference type="PANTHER" id="PTHR11735:SF11">
    <property type="entry name" value="TRNA THREONYLCARBAMOYLADENOSINE BIOSYNTHESIS PROTEIN TSAB"/>
    <property type="match status" value="1"/>
</dbReference>
<evidence type="ECO:0000313" key="3">
    <source>
        <dbReference type="Proteomes" id="UP000193834"/>
    </source>
</evidence>
<evidence type="ECO:0000259" key="1">
    <source>
        <dbReference type="Pfam" id="PF00814"/>
    </source>
</evidence>
<gene>
    <name evidence="2" type="ORF">SAMN06295960_2201</name>
</gene>
<dbReference type="Proteomes" id="UP000193834">
    <property type="component" value="Unassembled WGS sequence"/>
</dbReference>
<dbReference type="InterPro" id="IPR022496">
    <property type="entry name" value="T6A_TsaB"/>
</dbReference>
<dbReference type="InterPro" id="IPR000905">
    <property type="entry name" value="Gcp-like_dom"/>
</dbReference>
<dbReference type="EMBL" id="FXAZ01000002">
    <property type="protein sequence ID" value="SMG37242.1"/>
    <property type="molecule type" value="Genomic_DNA"/>
</dbReference>
<dbReference type="Gene3D" id="3.30.420.40">
    <property type="match status" value="2"/>
</dbReference>
<accession>A0A1X7K8K4</accession>
<dbReference type="CDD" id="cd24032">
    <property type="entry name" value="ASKHA_NBD_TsaB"/>
    <property type="match status" value="1"/>
</dbReference>
<dbReference type="GO" id="GO:0005829">
    <property type="term" value="C:cytosol"/>
    <property type="evidence" value="ECO:0007669"/>
    <property type="project" value="TreeGrafter"/>
</dbReference>
<dbReference type="InterPro" id="IPR043129">
    <property type="entry name" value="ATPase_NBD"/>
</dbReference>
<reference evidence="2 3" key="1">
    <citation type="submission" date="2017-04" db="EMBL/GenBank/DDBJ databases">
        <authorList>
            <person name="Afonso C.L."/>
            <person name="Miller P.J."/>
            <person name="Scott M.A."/>
            <person name="Spackman E."/>
            <person name="Goraichik I."/>
            <person name="Dimitrov K.M."/>
            <person name="Suarez D.L."/>
            <person name="Swayne D.E."/>
        </authorList>
    </citation>
    <scope>NUCLEOTIDE SEQUENCE [LARGE SCALE GENOMIC DNA]</scope>
    <source>
        <strain evidence="2 3">11</strain>
    </source>
</reference>
<dbReference type="Pfam" id="PF00814">
    <property type="entry name" value="TsaD"/>
    <property type="match status" value="1"/>
</dbReference>
<proteinExistence type="predicted"/>
<sequence>MEHTVETGKILAMDTSTKTLACAIVEKGQVIQASHSAAERNHALKLIPIVQELLALENIASKDLDGIAVGIGPGSYTGVRVGVTAAKTLAWTLDKPVAAVSSLYALALTGAAQAESVIQDLPEHAKLIVYPMMDARRGQVYTGSFAGGREKLLRLIRHQDELAALEEGLIRQREDEIILFEKIVMQAADQLQAESDVHILFAGETSPQQEAIEAIQAAHADRVHLMPCEIHAGWIGRAGELLLRQGKTTPAHQLEPNYAQLTEAETKLKAREQAASEPS</sequence>
<evidence type="ECO:0000313" key="2">
    <source>
        <dbReference type="EMBL" id="SMG37242.1"/>
    </source>
</evidence>
<dbReference type="PANTHER" id="PTHR11735">
    <property type="entry name" value="TRNA N6-ADENOSINE THREONYLCARBAMOYLTRANSFERASE"/>
    <property type="match status" value="1"/>
</dbReference>
<dbReference type="GO" id="GO:0002949">
    <property type="term" value="P:tRNA threonylcarbamoyladenosine modification"/>
    <property type="evidence" value="ECO:0007669"/>
    <property type="project" value="InterPro"/>
</dbReference>
<name>A0A1X7K8K4_9BACL</name>
<feature type="domain" description="Gcp-like" evidence="1">
    <location>
        <begin position="37"/>
        <end position="158"/>
    </location>
</feature>
<organism evidence="2 3">
    <name type="scientific">Paenibacillus aquistagni</name>
    <dbReference type="NCBI Taxonomy" id="1852522"/>
    <lineage>
        <taxon>Bacteria</taxon>
        <taxon>Bacillati</taxon>
        <taxon>Bacillota</taxon>
        <taxon>Bacilli</taxon>
        <taxon>Bacillales</taxon>
        <taxon>Paenibacillaceae</taxon>
        <taxon>Paenibacillus</taxon>
    </lineage>
</organism>